<dbReference type="PROSITE" id="PS50878">
    <property type="entry name" value="RT_POL"/>
    <property type="match status" value="1"/>
</dbReference>
<dbReference type="PANTHER" id="PTHR21301">
    <property type="entry name" value="REVERSE TRANSCRIPTASE"/>
    <property type="match status" value="1"/>
</dbReference>
<proteinExistence type="predicted"/>
<dbReference type="OrthoDB" id="8957441at2759"/>
<dbReference type="AlphaFoldDB" id="A0A2I4DBT5"/>
<dbReference type="GeneID" id="106536906"/>
<name>A0A2I4DBT5_AUSLI</name>
<dbReference type="InterPro" id="IPR000477">
    <property type="entry name" value="RT_dom"/>
</dbReference>
<dbReference type="KEGG" id="alim:106536906"/>
<organism evidence="2 3">
    <name type="scientific">Austrofundulus limnaeus</name>
    <name type="common">Annual killifish</name>
    <dbReference type="NCBI Taxonomy" id="52670"/>
    <lineage>
        <taxon>Eukaryota</taxon>
        <taxon>Metazoa</taxon>
        <taxon>Chordata</taxon>
        <taxon>Craniata</taxon>
        <taxon>Vertebrata</taxon>
        <taxon>Euteleostomi</taxon>
        <taxon>Actinopterygii</taxon>
        <taxon>Neopterygii</taxon>
        <taxon>Teleostei</taxon>
        <taxon>Neoteleostei</taxon>
        <taxon>Acanthomorphata</taxon>
        <taxon>Ovalentaria</taxon>
        <taxon>Atherinomorphae</taxon>
        <taxon>Cyprinodontiformes</taxon>
        <taxon>Rivulidae</taxon>
        <taxon>Austrofundulus</taxon>
    </lineage>
</organism>
<sequence length="379" mass="44597">MQEEAVRFFLENNDMTTDEIEFLLLLIEWSLTHNFFTFNGEYYLQLCGVSMGSKYAPQFACLFMGWWESKFVHNNNPFINHLKYYGRYIDDILILFKGTESDLLAFYDYINNTHPCVKLTLEHSKTEIHFLDLTIYRDLTGEVNTTLYRKPTDVNSILHYNSFHPQFMKRNIPKGQFLRTRRICSSDSEFLEQSNMMQKRFSLRGYDTAVIHEAQVSAYESARQDLLSTKQSEQIKDNKNINFITTYNTLSYKFKKIIENNWEIIKADSALAPLHQLTPKCIYRRAPNLRDKLVHSHLTVVNNTSWLPKPVGCFKCLKCNHCKEVKQCKTFTTHEGGKEYDIRQFINCNSCFVVYLLQCTCGVFYIGQTKRRSFSRLLV</sequence>
<dbReference type="PANTHER" id="PTHR21301:SF13">
    <property type="match status" value="1"/>
</dbReference>
<dbReference type="InterPro" id="IPR058912">
    <property type="entry name" value="HTH_animal"/>
</dbReference>
<dbReference type="Pfam" id="PF26215">
    <property type="entry name" value="HTH_animal"/>
    <property type="match status" value="1"/>
</dbReference>
<dbReference type="RefSeq" id="XP_013889701.1">
    <property type="nucleotide sequence ID" value="XM_014034247.1"/>
</dbReference>
<gene>
    <name evidence="3" type="primary">LOC106536906</name>
</gene>
<evidence type="ECO:0000313" key="3">
    <source>
        <dbReference type="RefSeq" id="XP_013889701.1"/>
    </source>
</evidence>
<feature type="domain" description="Reverse transcriptase" evidence="1">
    <location>
        <begin position="1"/>
        <end position="147"/>
    </location>
</feature>
<protein>
    <submittedName>
        <fullName evidence="3">Uncharacterized protein LOC106536906</fullName>
    </submittedName>
</protein>
<evidence type="ECO:0000259" key="1">
    <source>
        <dbReference type="PROSITE" id="PS50878"/>
    </source>
</evidence>
<evidence type="ECO:0000313" key="2">
    <source>
        <dbReference type="Proteomes" id="UP000192220"/>
    </source>
</evidence>
<accession>A0A2I4DBT5</accession>
<reference evidence="3" key="1">
    <citation type="submission" date="2025-08" db="UniProtKB">
        <authorList>
            <consortium name="RefSeq"/>
        </authorList>
    </citation>
    <scope>IDENTIFICATION</scope>
</reference>
<keyword evidence="2" id="KW-1185">Reference proteome</keyword>
<dbReference type="InParanoid" id="A0A2I4DBT5"/>
<dbReference type="Proteomes" id="UP000192220">
    <property type="component" value="Unplaced"/>
</dbReference>